<keyword evidence="4" id="KW-1003">Cell membrane</keyword>
<feature type="domain" description="Histidine kinase" evidence="12">
    <location>
        <begin position="460"/>
        <end position="674"/>
    </location>
</feature>
<dbReference type="Pfam" id="PF00512">
    <property type="entry name" value="HisKA"/>
    <property type="match status" value="1"/>
</dbReference>
<proteinExistence type="predicted"/>
<dbReference type="InterPro" id="IPR036890">
    <property type="entry name" value="HATPase_C_sf"/>
</dbReference>
<dbReference type="SMART" id="SM00388">
    <property type="entry name" value="HisKA"/>
    <property type="match status" value="1"/>
</dbReference>
<dbReference type="InterPro" id="IPR003594">
    <property type="entry name" value="HATPase_dom"/>
</dbReference>
<sequence>MADRAGSIDAPVRGQSVRFRLLAIALLPMLVILPLLLGVAIYRWNARFDATLISKVNGDLTIAHQYLARILEKTGVQIRGLSLSFRFREVEERETLAAVVELLEQSRKEIGLDFLYLVDAGGKVVASSIQLKGAPRADWPIIRSALSGEATSTGIDIFTNDELAAISPVLAERARLDLVPTPNAVPTDRSTETSGMVVHAAARATAPGGGPAALVGGILLNQNLEFIDTINDLVYREASLPEGSQGTATLFLDDVRISTNVRLFEGRRALGTRVSAAVRSAVLGEGRTWLDSAFVVNDWYISAYEPLVDTYGKRVGMLYVGFLQKPFNDAKFETVLIIALAFIVITAATVPIFLRWAQSIFMPLERVTATIGEVESGNLSARTKLPASGDEIGRVAVHLDTLLDQLQERDRQLREWNEELNTRVRDRTRDLEHANLKLEATTKQLIMSEKLAAIGEITAGVAHEINNPIAVMQGNLDVIRSVIGDEADKAKVEFRLLDEQIHRISQIVMKLLQFARPEEYAGYIERHAPGSVVLDCLPLVQHLLNKTEINVVREDRASRLVLMNRTELQQVVINLIVNAIHAMPDGGTLTLRSFDADRDGNPGIAIEVGDTGIGMSAEIVEKVFDPFFTSKRREGTGLGLSISQTLVKRQRGQITVESAVDAGSTFRVWLPEAS</sequence>
<dbReference type="CDD" id="cd00082">
    <property type="entry name" value="HisKA"/>
    <property type="match status" value="1"/>
</dbReference>
<dbReference type="CDD" id="cd06225">
    <property type="entry name" value="HAMP"/>
    <property type="match status" value="1"/>
</dbReference>
<keyword evidence="7 11" id="KW-0812">Transmembrane</keyword>
<evidence type="ECO:0000313" key="15">
    <source>
        <dbReference type="Proteomes" id="UP000050863"/>
    </source>
</evidence>
<organism evidence="14 15">
    <name type="scientific">Bradyrhizobium jicamae</name>
    <dbReference type="NCBI Taxonomy" id="280332"/>
    <lineage>
        <taxon>Bacteria</taxon>
        <taxon>Pseudomonadati</taxon>
        <taxon>Pseudomonadota</taxon>
        <taxon>Alphaproteobacteria</taxon>
        <taxon>Hyphomicrobiales</taxon>
        <taxon>Nitrobacteraceae</taxon>
        <taxon>Bradyrhizobium</taxon>
    </lineage>
</organism>
<feature type="transmembrane region" description="Helical" evidence="11">
    <location>
        <begin position="21"/>
        <end position="44"/>
    </location>
</feature>
<dbReference type="Gene3D" id="1.10.287.130">
    <property type="match status" value="1"/>
</dbReference>
<dbReference type="InterPro" id="IPR033463">
    <property type="entry name" value="sCache_3"/>
</dbReference>
<evidence type="ECO:0000256" key="3">
    <source>
        <dbReference type="ARBA" id="ARBA00012438"/>
    </source>
</evidence>
<comment type="catalytic activity">
    <reaction evidence="1">
        <text>ATP + protein L-histidine = ADP + protein N-phospho-L-histidine.</text>
        <dbReference type="EC" id="2.7.13.3"/>
    </reaction>
</comment>
<evidence type="ECO:0000313" key="14">
    <source>
        <dbReference type="EMBL" id="KRR08935.1"/>
    </source>
</evidence>
<dbReference type="SUPFAM" id="SSF158472">
    <property type="entry name" value="HAMP domain-like"/>
    <property type="match status" value="1"/>
</dbReference>
<dbReference type="InterPro" id="IPR029151">
    <property type="entry name" value="Sensor-like_sf"/>
</dbReference>
<dbReference type="InterPro" id="IPR005467">
    <property type="entry name" value="His_kinase_dom"/>
</dbReference>
<keyword evidence="6" id="KW-0808">Transferase</keyword>
<dbReference type="EC" id="2.7.13.3" evidence="3"/>
<dbReference type="RefSeq" id="WP_057835674.1">
    <property type="nucleotide sequence ID" value="NZ_LLXZ01000080.1"/>
</dbReference>
<feature type="domain" description="HAMP" evidence="13">
    <location>
        <begin position="358"/>
        <end position="411"/>
    </location>
</feature>
<keyword evidence="5" id="KW-0597">Phosphoprotein</keyword>
<comment type="subcellular location">
    <subcellularLocation>
        <location evidence="2">Cell membrane</location>
        <topology evidence="2">Multi-pass membrane protein</topology>
    </subcellularLocation>
</comment>
<evidence type="ECO:0000256" key="6">
    <source>
        <dbReference type="ARBA" id="ARBA00022679"/>
    </source>
</evidence>
<dbReference type="PANTHER" id="PTHR43065">
    <property type="entry name" value="SENSOR HISTIDINE KINASE"/>
    <property type="match status" value="1"/>
</dbReference>
<dbReference type="OrthoDB" id="226486at2"/>
<evidence type="ECO:0000256" key="4">
    <source>
        <dbReference type="ARBA" id="ARBA00022475"/>
    </source>
</evidence>
<keyword evidence="10 11" id="KW-0472">Membrane</keyword>
<dbReference type="SUPFAM" id="SSF103190">
    <property type="entry name" value="Sensory domain-like"/>
    <property type="match status" value="1"/>
</dbReference>
<comment type="caution">
    <text evidence="14">The sequence shown here is derived from an EMBL/GenBank/DDBJ whole genome shotgun (WGS) entry which is preliminary data.</text>
</comment>
<dbReference type="InterPro" id="IPR003660">
    <property type="entry name" value="HAMP_dom"/>
</dbReference>
<dbReference type="InterPro" id="IPR003661">
    <property type="entry name" value="HisK_dim/P_dom"/>
</dbReference>
<dbReference type="STRING" id="280332.CQ12_08180"/>
<evidence type="ECO:0000259" key="12">
    <source>
        <dbReference type="PROSITE" id="PS50109"/>
    </source>
</evidence>
<dbReference type="EMBL" id="LLXZ01000080">
    <property type="protein sequence ID" value="KRR08935.1"/>
    <property type="molecule type" value="Genomic_DNA"/>
</dbReference>
<keyword evidence="9 11" id="KW-1133">Transmembrane helix</keyword>
<dbReference type="SUPFAM" id="SSF47384">
    <property type="entry name" value="Homodimeric domain of signal transducing histidine kinase"/>
    <property type="match status" value="1"/>
</dbReference>
<evidence type="ECO:0000256" key="2">
    <source>
        <dbReference type="ARBA" id="ARBA00004651"/>
    </source>
</evidence>
<evidence type="ECO:0000256" key="1">
    <source>
        <dbReference type="ARBA" id="ARBA00000085"/>
    </source>
</evidence>
<name>A0A0R3LMI0_9BRAD</name>
<evidence type="ECO:0000256" key="9">
    <source>
        <dbReference type="ARBA" id="ARBA00022989"/>
    </source>
</evidence>
<evidence type="ECO:0000256" key="10">
    <source>
        <dbReference type="ARBA" id="ARBA00023136"/>
    </source>
</evidence>
<evidence type="ECO:0000256" key="8">
    <source>
        <dbReference type="ARBA" id="ARBA00022777"/>
    </source>
</evidence>
<evidence type="ECO:0000256" key="7">
    <source>
        <dbReference type="ARBA" id="ARBA00022692"/>
    </source>
</evidence>
<dbReference type="AlphaFoldDB" id="A0A0R3LMI0"/>
<evidence type="ECO:0000256" key="5">
    <source>
        <dbReference type="ARBA" id="ARBA00022553"/>
    </source>
</evidence>
<protein>
    <recommendedName>
        <fullName evidence="3">histidine kinase</fullName>
        <ecNumber evidence="3">2.7.13.3</ecNumber>
    </recommendedName>
</protein>
<dbReference type="GO" id="GO:0005886">
    <property type="term" value="C:plasma membrane"/>
    <property type="evidence" value="ECO:0007669"/>
    <property type="project" value="UniProtKB-SubCell"/>
</dbReference>
<dbReference type="SMART" id="SM00387">
    <property type="entry name" value="HATPase_c"/>
    <property type="match status" value="1"/>
</dbReference>
<dbReference type="SUPFAM" id="SSF55874">
    <property type="entry name" value="ATPase domain of HSP90 chaperone/DNA topoisomerase II/histidine kinase"/>
    <property type="match status" value="1"/>
</dbReference>
<dbReference type="PROSITE" id="PS50885">
    <property type="entry name" value="HAMP"/>
    <property type="match status" value="1"/>
</dbReference>
<accession>A0A0R3LMI0</accession>
<gene>
    <name evidence="14" type="ORF">CQ12_08180</name>
</gene>
<evidence type="ECO:0000256" key="11">
    <source>
        <dbReference type="SAM" id="Phobius"/>
    </source>
</evidence>
<dbReference type="Gene3D" id="3.30.565.10">
    <property type="entry name" value="Histidine kinase-like ATPase, C-terminal domain"/>
    <property type="match status" value="1"/>
</dbReference>
<dbReference type="Proteomes" id="UP000050863">
    <property type="component" value="Unassembled WGS sequence"/>
</dbReference>
<dbReference type="PANTHER" id="PTHR43065:SF22">
    <property type="entry name" value="HISTIDINE KINASE"/>
    <property type="match status" value="1"/>
</dbReference>
<dbReference type="PROSITE" id="PS50109">
    <property type="entry name" value="HIS_KIN"/>
    <property type="match status" value="1"/>
</dbReference>
<dbReference type="Pfam" id="PF02518">
    <property type="entry name" value="HATPase_c"/>
    <property type="match status" value="1"/>
</dbReference>
<dbReference type="Gene3D" id="6.10.340.10">
    <property type="match status" value="1"/>
</dbReference>
<keyword evidence="15" id="KW-1185">Reference proteome</keyword>
<dbReference type="PRINTS" id="PR00344">
    <property type="entry name" value="BCTRLSENSOR"/>
</dbReference>
<dbReference type="GO" id="GO:0000155">
    <property type="term" value="F:phosphorelay sensor kinase activity"/>
    <property type="evidence" value="ECO:0007669"/>
    <property type="project" value="InterPro"/>
</dbReference>
<dbReference type="Pfam" id="PF00672">
    <property type="entry name" value="HAMP"/>
    <property type="match status" value="1"/>
</dbReference>
<dbReference type="InterPro" id="IPR036097">
    <property type="entry name" value="HisK_dim/P_sf"/>
</dbReference>
<reference evidence="14 15" key="1">
    <citation type="submission" date="2014-03" db="EMBL/GenBank/DDBJ databases">
        <title>Bradyrhizobium valentinum sp. nov., isolated from effective nodules of Lupinus mariae-josephae, a lupine endemic of basic-lime soils in Eastern Spain.</title>
        <authorList>
            <person name="Duran D."/>
            <person name="Rey L."/>
            <person name="Navarro A."/>
            <person name="Busquets A."/>
            <person name="Imperial J."/>
            <person name="Ruiz-Argueso T."/>
        </authorList>
    </citation>
    <scope>NUCLEOTIDE SEQUENCE [LARGE SCALE GENOMIC DNA]</scope>
    <source>
        <strain evidence="14 15">PAC68</strain>
    </source>
</reference>
<dbReference type="SMART" id="SM00304">
    <property type="entry name" value="HAMP"/>
    <property type="match status" value="1"/>
</dbReference>
<dbReference type="Pfam" id="PF17202">
    <property type="entry name" value="sCache_3_3"/>
    <property type="match status" value="1"/>
</dbReference>
<feature type="transmembrane region" description="Helical" evidence="11">
    <location>
        <begin position="335"/>
        <end position="354"/>
    </location>
</feature>
<keyword evidence="8 14" id="KW-0418">Kinase</keyword>
<evidence type="ECO:0000259" key="13">
    <source>
        <dbReference type="PROSITE" id="PS50885"/>
    </source>
</evidence>
<dbReference type="InterPro" id="IPR004358">
    <property type="entry name" value="Sig_transdc_His_kin-like_C"/>
</dbReference>